<keyword evidence="1" id="KW-0175">Coiled coil</keyword>
<gene>
    <name evidence="2" type="ordered locus">Ethha_2574</name>
</gene>
<dbReference type="HOGENOM" id="CLU_1783934_0_0_9"/>
<sequence length="145" mass="17477">MQRFKFRLAPVRNLRQYAEREQKDVLAREQHALRLLEQEAEALREAERQWSARYLRVCGAGAVPAEMMRIQSYLAELRARRKDNAARIREQTETVEQARELLMTKMQARKTIDALYEKQIRLYHREQKIQTEKEIEEQIAARLHW</sequence>
<feature type="coiled-coil region" evidence="1">
    <location>
        <begin position="26"/>
        <end position="53"/>
    </location>
</feature>
<dbReference type="InterPro" id="IPR053716">
    <property type="entry name" value="Flag_assembly_chemotaxis_eff"/>
</dbReference>
<dbReference type="AlphaFoldDB" id="E6U6J7"/>
<dbReference type="EMBL" id="CP002400">
    <property type="protein sequence ID" value="ADU28067.1"/>
    <property type="molecule type" value="Genomic_DNA"/>
</dbReference>
<proteinExistence type="predicted"/>
<reference evidence="2 3" key="1">
    <citation type="submission" date="2010-12" db="EMBL/GenBank/DDBJ databases">
        <title>Complete sequence of Ethanoligenens harbinense YUAN-3.</title>
        <authorList>
            <person name="Lucas S."/>
            <person name="Copeland A."/>
            <person name="Lapidus A."/>
            <person name="Cheng J.-F."/>
            <person name="Bruce D."/>
            <person name="Goodwin L."/>
            <person name="Pitluck S."/>
            <person name="Chertkov O."/>
            <person name="Misra M."/>
            <person name="Detter J.C."/>
            <person name="Han C."/>
            <person name="Tapia R."/>
            <person name="Land M."/>
            <person name="Hauser L."/>
            <person name="Jeffries C."/>
            <person name="Kyrpides N."/>
            <person name="Ivanova N."/>
            <person name="Mikhailova N."/>
            <person name="Wang A."/>
            <person name="Mouttaki H."/>
            <person name="He Z."/>
            <person name="Zhou J."/>
            <person name="Hemme C.L."/>
            <person name="Woyke T."/>
        </authorList>
    </citation>
    <scope>NUCLEOTIDE SEQUENCE [LARGE SCALE GENOMIC DNA]</scope>
    <source>
        <strain evidence="3">DSM 18485 / JCM 12961 / CGMCC 1.5033 / YUAN-3</strain>
    </source>
</reference>
<dbReference type="Proteomes" id="UP000001551">
    <property type="component" value="Chromosome"/>
</dbReference>
<evidence type="ECO:0000313" key="3">
    <source>
        <dbReference type="Proteomes" id="UP000001551"/>
    </source>
</evidence>
<evidence type="ECO:0008006" key="4">
    <source>
        <dbReference type="Google" id="ProtNLM"/>
    </source>
</evidence>
<evidence type="ECO:0000256" key="1">
    <source>
        <dbReference type="SAM" id="Coils"/>
    </source>
</evidence>
<keyword evidence="3" id="KW-1185">Reference proteome</keyword>
<dbReference type="KEGG" id="eha:Ethha_2574"/>
<evidence type="ECO:0000313" key="2">
    <source>
        <dbReference type="EMBL" id="ADU28067.1"/>
    </source>
</evidence>
<dbReference type="Gene3D" id="1.10.287.1700">
    <property type="match status" value="1"/>
</dbReference>
<accession>E6U6J7</accession>
<dbReference type="RefSeq" id="WP_013486410.1">
    <property type="nucleotide sequence ID" value="NC_014828.1"/>
</dbReference>
<protein>
    <recommendedName>
        <fullName evidence="4">Flagellar FliJ protein</fullName>
    </recommendedName>
</protein>
<dbReference type="STRING" id="663278.Ethha_2574"/>
<organism evidence="2 3">
    <name type="scientific">Ethanoligenens harbinense (strain DSM 18485 / JCM 12961 / CGMCC 1.5033 / YUAN-3)</name>
    <dbReference type="NCBI Taxonomy" id="663278"/>
    <lineage>
        <taxon>Bacteria</taxon>
        <taxon>Bacillati</taxon>
        <taxon>Bacillota</taxon>
        <taxon>Clostridia</taxon>
        <taxon>Eubacteriales</taxon>
        <taxon>Oscillospiraceae</taxon>
        <taxon>Ethanoligenens</taxon>
    </lineage>
</organism>
<name>E6U6J7_ETHHY</name>